<dbReference type="SUPFAM" id="SSF48403">
    <property type="entry name" value="Ankyrin repeat"/>
    <property type="match status" value="1"/>
</dbReference>
<dbReference type="GO" id="GO:0005634">
    <property type="term" value="C:nucleus"/>
    <property type="evidence" value="ECO:0007669"/>
    <property type="project" value="TreeGrafter"/>
</dbReference>
<accession>A0A5B7DKA6</accession>
<feature type="repeat" description="ANK" evidence="3">
    <location>
        <begin position="69"/>
        <end position="101"/>
    </location>
</feature>
<feature type="repeat" description="ANK" evidence="3">
    <location>
        <begin position="36"/>
        <end position="68"/>
    </location>
</feature>
<dbReference type="PROSITE" id="PS50088">
    <property type="entry name" value="ANK_REPEAT"/>
    <property type="match status" value="2"/>
</dbReference>
<dbReference type="SMART" id="SM00248">
    <property type="entry name" value="ANK"/>
    <property type="match status" value="4"/>
</dbReference>
<sequence>MNVDGWTALHFAAWRGEPECVASLLPVTPATGAHQEGVTPVHVASYHGQVQVLKQLVGASWPLNARDSAGRTSLHTAASGGHISAVRWLVRRGGDPHVKDKNDCTPLDMAMLYGRHEVETWLAKNGGTGVTAGSKAPYVALEALVSKSRGC</sequence>
<dbReference type="PROSITE" id="PS50297">
    <property type="entry name" value="ANK_REP_REGION"/>
    <property type="match status" value="2"/>
</dbReference>
<reference evidence="4 5" key="1">
    <citation type="submission" date="2019-05" db="EMBL/GenBank/DDBJ databases">
        <title>Another draft genome of Portunus trituberculatus and its Hox gene families provides insights of decapod evolution.</title>
        <authorList>
            <person name="Jeong J.-H."/>
            <person name="Song I."/>
            <person name="Kim S."/>
            <person name="Choi T."/>
            <person name="Kim D."/>
            <person name="Ryu S."/>
            <person name="Kim W."/>
        </authorList>
    </citation>
    <scope>NUCLEOTIDE SEQUENCE [LARGE SCALE GENOMIC DNA]</scope>
    <source>
        <tissue evidence="4">Muscle</tissue>
    </source>
</reference>
<protein>
    <submittedName>
        <fullName evidence="4">Ankyrin repeat and sterile alpha motif domain-containing protein 1B</fullName>
    </submittedName>
</protein>
<dbReference type="PANTHER" id="PTHR24193">
    <property type="entry name" value="ANKYRIN REPEAT PROTEIN"/>
    <property type="match status" value="1"/>
</dbReference>
<dbReference type="GO" id="GO:0000976">
    <property type="term" value="F:transcription cis-regulatory region binding"/>
    <property type="evidence" value="ECO:0007669"/>
    <property type="project" value="TreeGrafter"/>
</dbReference>
<evidence type="ECO:0000256" key="2">
    <source>
        <dbReference type="ARBA" id="ARBA00023043"/>
    </source>
</evidence>
<dbReference type="EMBL" id="VSRR010000988">
    <property type="protein sequence ID" value="MPC21553.1"/>
    <property type="molecule type" value="Genomic_DNA"/>
</dbReference>
<proteinExistence type="predicted"/>
<dbReference type="PANTHER" id="PTHR24193:SF121">
    <property type="entry name" value="ADA2A-CONTAINING COMPLEX COMPONENT 3, ISOFORM D"/>
    <property type="match status" value="1"/>
</dbReference>
<dbReference type="GO" id="GO:0045944">
    <property type="term" value="P:positive regulation of transcription by RNA polymerase II"/>
    <property type="evidence" value="ECO:0007669"/>
    <property type="project" value="TreeGrafter"/>
</dbReference>
<dbReference type="Proteomes" id="UP000324222">
    <property type="component" value="Unassembled WGS sequence"/>
</dbReference>
<evidence type="ECO:0000256" key="3">
    <source>
        <dbReference type="PROSITE-ProRule" id="PRU00023"/>
    </source>
</evidence>
<dbReference type="Pfam" id="PF13857">
    <property type="entry name" value="Ank_5"/>
    <property type="match status" value="1"/>
</dbReference>
<keyword evidence="2 3" id="KW-0040">ANK repeat</keyword>
<evidence type="ECO:0000256" key="1">
    <source>
        <dbReference type="ARBA" id="ARBA00022737"/>
    </source>
</evidence>
<evidence type="ECO:0000313" key="4">
    <source>
        <dbReference type="EMBL" id="MPC21553.1"/>
    </source>
</evidence>
<organism evidence="4 5">
    <name type="scientific">Portunus trituberculatus</name>
    <name type="common">Swimming crab</name>
    <name type="synonym">Neptunus trituberculatus</name>
    <dbReference type="NCBI Taxonomy" id="210409"/>
    <lineage>
        <taxon>Eukaryota</taxon>
        <taxon>Metazoa</taxon>
        <taxon>Ecdysozoa</taxon>
        <taxon>Arthropoda</taxon>
        <taxon>Crustacea</taxon>
        <taxon>Multicrustacea</taxon>
        <taxon>Malacostraca</taxon>
        <taxon>Eumalacostraca</taxon>
        <taxon>Eucarida</taxon>
        <taxon>Decapoda</taxon>
        <taxon>Pleocyemata</taxon>
        <taxon>Brachyura</taxon>
        <taxon>Eubrachyura</taxon>
        <taxon>Portunoidea</taxon>
        <taxon>Portunidae</taxon>
        <taxon>Portuninae</taxon>
        <taxon>Portunus</taxon>
    </lineage>
</organism>
<gene>
    <name evidence="4" type="primary">ANKS1B</name>
    <name evidence="4" type="ORF">E2C01_014541</name>
</gene>
<dbReference type="AlphaFoldDB" id="A0A5B7DKA6"/>
<comment type="caution">
    <text evidence="4">The sequence shown here is derived from an EMBL/GenBank/DDBJ whole genome shotgun (WGS) entry which is preliminary data.</text>
</comment>
<keyword evidence="1" id="KW-0677">Repeat</keyword>
<name>A0A5B7DKA6_PORTR</name>
<dbReference type="InterPro" id="IPR002110">
    <property type="entry name" value="Ankyrin_rpt"/>
</dbReference>
<keyword evidence="5" id="KW-1185">Reference proteome</keyword>
<evidence type="ECO:0000313" key="5">
    <source>
        <dbReference type="Proteomes" id="UP000324222"/>
    </source>
</evidence>
<dbReference type="Pfam" id="PF12796">
    <property type="entry name" value="Ank_2"/>
    <property type="match status" value="1"/>
</dbReference>
<dbReference type="InterPro" id="IPR036770">
    <property type="entry name" value="Ankyrin_rpt-contain_sf"/>
</dbReference>
<dbReference type="OrthoDB" id="411646at2759"/>
<dbReference type="Gene3D" id="1.25.40.20">
    <property type="entry name" value="Ankyrin repeat-containing domain"/>
    <property type="match status" value="1"/>
</dbReference>
<dbReference type="InterPro" id="IPR050663">
    <property type="entry name" value="Ankyrin-SOCS_Box"/>
</dbReference>